<evidence type="ECO:0000256" key="4">
    <source>
        <dbReference type="ARBA" id="ARBA00022692"/>
    </source>
</evidence>
<keyword evidence="3" id="KW-1003">Cell membrane</keyword>
<evidence type="ECO:0000256" key="3">
    <source>
        <dbReference type="ARBA" id="ARBA00022475"/>
    </source>
</evidence>
<evidence type="ECO:0000256" key="6">
    <source>
        <dbReference type="ARBA" id="ARBA00023136"/>
    </source>
</evidence>
<reference evidence="8" key="1">
    <citation type="submission" date="2024-06" db="EMBL/GenBank/DDBJ databases">
        <authorList>
            <person name="Manzano-Marin A."/>
            <person name="Manzano-Marin A."/>
            <person name="Alejandro Manzano Marin A."/>
        </authorList>
    </citation>
    <scope>NUCLEOTIDE SEQUENCE</scope>
    <source>
        <strain evidence="8">Ancorni-2928</strain>
    </source>
</reference>
<evidence type="ECO:0000256" key="1">
    <source>
        <dbReference type="ARBA" id="ARBA00004651"/>
    </source>
</evidence>
<gene>
    <name evidence="8" type="primary">ychE</name>
    <name evidence="8" type="ORF">BUANCORI2928_212</name>
</gene>
<evidence type="ECO:0000256" key="5">
    <source>
        <dbReference type="ARBA" id="ARBA00022989"/>
    </source>
</evidence>
<keyword evidence="5 7" id="KW-1133">Transmembrane helix</keyword>
<dbReference type="RefSeq" id="WP_367681176.1">
    <property type="nucleotide sequence ID" value="NZ_OZ060371.1"/>
</dbReference>
<dbReference type="NCBIfam" id="TIGR00427">
    <property type="entry name" value="NAAT family transporter"/>
    <property type="match status" value="1"/>
</dbReference>
<feature type="transmembrane region" description="Helical" evidence="7">
    <location>
        <begin position="120"/>
        <end position="141"/>
    </location>
</feature>
<sequence length="214" mass="23993">MSFFTFDTSIYIKFFANLLALVNPIGMIPVFMSMTYNYSKEKRDKTNFITNISVFFILSFSLLFGNWFLNFFGISVNSFRIAGGVLLIMIAISMVNGQFIETTQEKKNKRIKIDNNDIAVVPLAIPLIAGPGAISSTIMWSSKNNELDNLVICVALIFIFCCFCWTLFKFAPYIVNSIGSSGINIVTRIMGLLLLSLGIELCIKSVMFAFTKII</sequence>
<feature type="transmembrane region" description="Helical" evidence="7">
    <location>
        <begin position="189"/>
        <end position="210"/>
    </location>
</feature>
<dbReference type="InterPro" id="IPR002771">
    <property type="entry name" value="Multi_antbiot-R_MarC"/>
</dbReference>
<accession>A0AAT9IGK4</accession>
<feature type="transmembrane region" description="Helical" evidence="7">
    <location>
        <begin position="48"/>
        <end position="69"/>
    </location>
</feature>
<organism evidence="8">
    <name type="scientific">Buchnera aphidicola</name>
    <name type="common">Anoecia corni</name>
    <dbReference type="NCBI Taxonomy" id="2994477"/>
    <lineage>
        <taxon>Bacteria</taxon>
        <taxon>Pseudomonadati</taxon>
        <taxon>Pseudomonadota</taxon>
        <taxon>Gammaproteobacteria</taxon>
        <taxon>Enterobacterales</taxon>
        <taxon>Erwiniaceae</taxon>
        <taxon>Buchnera</taxon>
    </lineage>
</organism>
<protein>
    <recommendedName>
        <fullName evidence="7">UPF0056 membrane protein</fullName>
    </recommendedName>
</protein>
<dbReference type="Pfam" id="PF01914">
    <property type="entry name" value="MarC"/>
    <property type="match status" value="1"/>
</dbReference>
<comment type="similarity">
    <text evidence="2 7">Belongs to the UPF0056 (MarC) family.</text>
</comment>
<dbReference type="GO" id="GO:0005886">
    <property type="term" value="C:plasma membrane"/>
    <property type="evidence" value="ECO:0007669"/>
    <property type="project" value="UniProtKB-SubCell"/>
</dbReference>
<dbReference type="PANTHER" id="PTHR33508:SF1">
    <property type="entry name" value="UPF0056 MEMBRANE PROTEIN YHCE"/>
    <property type="match status" value="1"/>
</dbReference>
<evidence type="ECO:0000313" key="8">
    <source>
        <dbReference type="EMBL" id="CAL4042914.1"/>
    </source>
</evidence>
<keyword evidence="4 7" id="KW-0812">Transmembrane</keyword>
<comment type="subcellular location">
    <subcellularLocation>
        <location evidence="1 7">Cell membrane</location>
        <topology evidence="1 7">Multi-pass membrane protein</topology>
    </subcellularLocation>
</comment>
<evidence type="ECO:0000256" key="2">
    <source>
        <dbReference type="ARBA" id="ARBA00009784"/>
    </source>
</evidence>
<feature type="transmembrane region" description="Helical" evidence="7">
    <location>
        <begin position="12"/>
        <end position="36"/>
    </location>
</feature>
<dbReference type="AlphaFoldDB" id="A0AAT9IGK4"/>
<proteinExistence type="inferred from homology"/>
<feature type="transmembrane region" description="Helical" evidence="7">
    <location>
        <begin position="81"/>
        <end position="100"/>
    </location>
</feature>
<dbReference type="NCBIfam" id="NF008320">
    <property type="entry name" value="PRK11111.1"/>
    <property type="match status" value="1"/>
</dbReference>
<name>A0AAT9IGK4_9GAMM</name>
<feature type="transmembrane region" description="Helical" evidence="7">
    <location>
        <begin position="147"/>
        <end position="168"/>
    </location>
</feature>
<evidence type="ECO:0000256" key="7">
    <source>
        <dbReference type="RuleBase" id="RU362048"/>
    </source>
</evidence>
<keyword evidence="6 7" id="KW-0472">Membrane</keyword>
<dbReference type="EMBL" id="OZ060371">
    <property type="protein sequence ID" value="CAL4042914.1"/>
    <property type="molecule type" value="Genomic_DNA"/>
</dbReference>
<dbReference type="PANTHER" id="PTHR33508">
    <property type="entry name" value="UPF0056 MEMBRANE PROTEIN YHCE"/>
    <property type="match status" value="1"/>
</dbReference>